<keyword evidence="2" id="KW-1185">Reference proteome</keyword>
<gene>
    <name evidence="1" type="ORF">N781_15725</name>
</gene>
<dbReference type="STRING" id="1385510.GCA_000425205_01716"/>
<dbReference type="EMBL" id="AVPE01000005">
    <property type="protein sequence ID" value="KGX92746.1"/>
    <property type="molecule type" value="Genomic_DNA"/>
</dbReference>
<protein>
    <submittedName>
        <fullName evidence="1">Uncharacterized protein</fullName>
    </submittedName>
</protein>
<dbReference type="RefSeq" id="WP_026800131.1">
    <property type="nucleotide sequence ID" value="NZ_AULI01000007.1"/>
</dbReference>
<name>A0A0A5GHK3_9BACI</name>
<evidence type="ECO:0000313" key="2">
    <source>
        <dbReference type="Proteomes" id="UP000030528"/>
    </source>
</evidence>
<comment type="caution">
    <text evidence="1">The sequence shown here is derived from an EMBL/GenBank/DDBJ whole genome shotgun (WGS) entry which is preliminary data.</text>
</comment>
<dbReference type="OrthoDB" id="2844051at2"/>
<organism evidence="1 2">
    <name type="scientific">Pontibacillus halophilus JSM 076056 = DSM 19796</name>
    <dbReference type="NCBI Taxonomy" id="1385510"/>
    <lineage>
        <taxon>Bacteria</taxon>
        <taxon>Bacillati</taxon>
        <taxon>Bacillota</taxon>
        <taxon>Bacilli</taxon>
        <taxon>Bacillales</taxon>
        <taxon>Bacillaceae</taxon>
        <taxon>Pontibacillus</taxon>
    </lineage>
</organism>
<proteinExistence type="predicted"/>
<dbReference type="eggNOG" id="ENOG5032W98">
    <property type="taxonomic scope" value="Bacteria"/>
</dbReference>
<sequence>MRHLLTTTSEELTLMVSASGYPSVAKGIAEASVGRRSEKEWSAIMQATSHQLIMKRIWDEERESRGENPLNEELHNLVEKYVQSGRMIRCSNAPERTSLMLHHYEGDDWLFHLIDRDIIHEFALISSNEIRDVIREYYGITYDAYQENLSFNLTYQDFEQLSNPNNVDKIKGGALFTLEEETSFEMFLEDLNKLNWRLFNITNFSMEGPQDDASPENIIFFLPSTRGVWVSEHHEDSERPVNFYLAGKSEWDEWLESIERLAKLQTT</sequence>
<dbReference type="AlphaFoldDB" id="A0A0A5GHK3"/>
<reference evidence="1 2" key="1">
    <citation type="submission" date="2013-08" db="EMBL/GenBank/DDBJ databases">
        <authorList>
            <person name="Huang J."/>
            <person name="Wang G."/>
        </authorList>
    </citation>
    <scope>NUCLEOTIDE SEQUENCE [LARGE SCALE GENOMIC DNA]</scope>
    <source>
        <strain evidence="1 2">JSM 076056</strain>
    </source>
</reference>
<dbReference type="Proteomes" id="UP000030528">
    <property type="component" value="Unassembled WGS sequence"/>
</dbReference>
<accession>A0A0A5GHK3</accession>
<evidence type="ECO:0000313" key="1">
    <source>
        <dbReference type="EMBL" id="KGX92746.1"/>
    </source>
</evidence>